<comment type="caution">
    <text evidence="2">The sequence shown here is derived from an EMBL/GenBank/DDBJ whole genome shotgun (WGS) entry which is preliminary data.</text>
</comment>
<evidence type="ECO:0000313" key="3">
    <source>
        <dbReference type="Proteomes" id="UP000031575"/>
    </source>
</evidence>
<dbReference type="Pfam" id="PF13391">
    <property type="entry name" value="HNH_2"/>
    <property type="match status" value="1"/>
</dbReference>
<organism evidence="2 3">
    <name type="scientific">Sporothrix brasiliensis 5110</name>
    <dbReference type="NCBI Taxonomy" id="1398154"/>
    <lineage>
        <taxon>Eukaryota</taxon>
        <taxon>Fungi</taxon>
        <taxon>Dikarya</taxon>
        <taxon>Ascomycota</taxon>
        <taxon>Pezizomycotina</taxon>
        <taxon>Sordariomycetes</taxon>
        <taxon>Sordariomycetidae</taxon>
        <taxon>Ophiostomatales</taxon>
        <taxon>Ophiostomataceae</taxon>
        <taxon>Sporothrix</taxon>
    </lineage>
</organism>
<evidence type="ECO:0000313" key="2">
    <source>
        <dbReference type="EMBL" id="KIH91079.1"/>
    </source>
</evidence>
<reference evidence="2 3" key="1">
    <citation type="journal article" date="2014" name="BMC Genomics">
        <title>Comparative genomics of the major fungal agents of human and animal Sporotrichosis: Sporothrix schenckii and Sporothrix brasiliensis.</title>
        <authorList>
            <person name="Teixeira M.M."/>
            <person name="de Almeida L.G."/>
            <person name="Kubitschek-Barreira P."/>
            <person name="Alves F.L."/>
            <person name="Kioshima E.S."/>
            <person name="Abadio A.K."/>
            <person name="Fernandes L."/>
            <person name="Derengowski L.S."/>
            <person name="Ferreira K.S."/>
            <person name="Souza R.C."/>
            <person name="Ruiz J.C."/>
            <person name="de Andrade N.C."/>
            <person name="Paes H.C."/>
            <person name="Nicola A.M."/>
            <person name="Albuquerque P."/>
            <person name="Gerber A.L."/>
            <person name="Martins V.P."/>
            <person name="Peconick L.D."/>
            <person name="Neto A.V."/>
            <person name="Chaucanez C.B."/>
            <person name="Silva P.A."/>
            <person name="Cunha O.L."/>
            <person name="de Oliveira F.F."/>
            <person name="dos Santos T.C."/>
            <person name="Barros A.L."/>
            <person name="Soares M.A."/>
            <person name="de Oliveira L.M."/>
            <person name="Marini M.M."/>
            <person name="Villalobos-Duno H."/>
            <person name="Cunha M.M."/>
            <person name="de Hoog S."/>
            <person name="da Silveira J.F."/>
            <person name="Henrissat B."/>
            <person name="Nino-Vega G.A."/>
            <person name="Cisalpino P.S."/>
            <person name="Mora-Montes H.M."/>
            <person name="Almeida S.R."/>
            <person name="Stajich J.E."/>
            <person name="Lopes-Bezerra L.M."/>
            <person name="Vasconcelos A.T."/>
            <person name="Felipe M.S."/>
        </authorList>
    </citation>
    <scope>NUCLEOTIDE SEQUENCE [LARGE SCALE GENOMIC DNA]</scope>
    <source>
        <strain evidence="2 3">5110</strain>
    </source>
</reference>
<dbReference type="Proteomes" id="UP000031575">
    <property type="component" value="Unassembled WGS sequence"/>
</dbReference>
<name>A0A0C2EWX6_9PEZI</name>
<dbReference type="AlphaFoldDB" id="A0A0C2EWX6"/>
<dbReference type="OrthoDB" id="2104739at2759"/>
<gene>
    <name evidence="2" type="ORF">SPBR_02107</name>
</gene>
<proteinExistence type="predicted"/>
<feature type="domain" description="HNH nuclease" evidence="1">
    <location>
        <begin position="5"/>
        <end position="40"/>
    </location>
</feature>
<dbReference type="VEuPathDB" id="FungiDB:SPBR_02107"/>
<dbReference type="EMBL" id="AWTV01000007">
    <property type="protein sequence ID" value="KIH91079.1"/>
    <property type="molecule type" value="Genomic_DNA"/>
</dbReference>
<sequence>MFDRGVVHLIDGVDIDRPRNALTLAPLMHGHFGAFRIYFEEVHGQYNTYRIGSFLSALHNRAINLPVTRTLYVTEDRTIDPPSPRLLAVHRAIAHILHLSGAGEYIDWILRDMEEHAVRADGSSALGRLVSLGLGGWMDGAVYL</sequence>
<evidence type="ECO:0000259" key="1">
    <source>
        <dbReference type="Pfam" id="PF13391"/>
    </source>
</evidence>
<dbReference type="RefSeq" id="XP_040619089.1">
    <property type="nucleotide sequence ID" value="XM_040760416.1"/>
</dbReference>
<dbReference type="GeneID" id="63675337"/>
<accession>A0A0C2EWX6</accession>
<keyword evidence="3" id="KW-1185">Reference proteome</keyword>
<dbReference type="HOGENOM" id="CLU_150201_0_0_1"/>
<protein>
    <recommendedName>
        <fullName evidence="1">HNH nuclease domain-containing protein</fullName>
    </recommendedName>
</protein>
<dbReference type="InterPro" id="IPR003615">
    <property type="entry name" value="HNH_nuc"/>
</dbReference>